<evidence type="ECO:0000256" key="5">
    <source>
        <dbReference type="ARBA" id="ARBA00022801"/>
    </source>
</evidence>
<dbReference type="PANTHER" id="PTHR11802">
    <property type="entry name" value="SERINE PROTEASE FAMILY S10 SERINE CARBOXYPEPTIDASE"/>
    <property type="match status" value="1"/>
</dbReference>
<accession>A0A7S4END1</accession>
<protein>
    <recommendedName>
        <fullName evidence="7">Carboxypeptidase</fullName>
        <ecNumber evidence="7">3.4.16.-</ecNumber>
    </recommendedName>
</protein>
<feature type="compositionally biased region" description="Low complexity" evidence="8">
    <location>
        <begin position="105"/>
        <end position="115"/>
    </location>
</feature>
<dbReference type="Gene3D" id="3.40.50.1820">
    <property type="entry name" value="alpha/beta hydrolase"/>
    <property type="match status" value="1"/>
</dbReference>
<name>A0A7S4END1_9STRA</name>
<dbReference type="PROSITE" id="PS00560">
    <property type="entry name" value="CARBOXYPEPT_SER_HIS"/>
    <property type="match status" value="1"/>
</dbReference>
<sequence>MKFTAVSLLGLVSLAAAKDGDTHQHLRATTSNSLDEALNVNGSSCYPIKSKDECKSTIDADSSTPCVWCECAAVPPVCVSSEESKGLPPGVFDCGDASSPDENGNENNNNNNNNNSVYDFGLESGTVLQLRKTVIESGSETASDFCDASSKSISGYMDLKGSKYDESGDKHLFFWMYEKRGSDAVNDKDNDKYTPVHDEDTPFVVWLTGGPGCSSTLALLTENGPCSVDKDGKGTTVNPHSWTEAAHVLWLDQPAGVGFSYGDENDSGEEMVGEDAYYFFQAFMQEHPEYAKNPLYIVGESYGGHYVPAIAHRIWKGNQKLCDKCVPLNYAGLAIGNGLTAPEQQYPWYPEMVWDNSHGIKVVDEGVYNAMKEAVGPCTKLIHQCNQGDNTIDSFACQAAFVTCNLGLTSPYQATGLNPYDIRKKCEVPPLCYDFSNVKNWLNLESTKKALGVDETHSHRWEACNFGINGKFRTDWMKDFSGYVKDLLEAGFPALIYAGDVDFICNYLGNQAWTKDLDWAHKGDFDAAGTHDWGNGAGVARTSSGLTFLQIVDGGHMVPSDQPEVALEMLKTFLSGGDF</sequence>
<dbReference type="EMBL" id="HBIX01024779">
    <property type="protein sequence ID" value="CAE0724332.1"/>
    <property type="molecule type" value="Transcribed_RNA"/>
</dbReference>
<evidence type="ECO:0000256" key="2">
    <source>
        <dbReference type="ARBA" id="ARBA00022645"/>
    </source>
</evidence>
<reference evidence="9" key="1">
    <citation type="submission" date="2021-01" db="EMBL/GenBank/DDBJ databases">
        <authorList>
            <person name="Corre E."/>
            <person name="Pelletier E."/>
            <person name="Niang G."/>
            <person name="Scheremetjew M."/>
            <person name="Finn R."/>
            <person name="Kale V."/>
            <person name="Holt S."/>
            <person name="Cochrane G."/>
            <person name="Meng A."/>
            <person name="Brown T."/>
            <person name="Cohen L."/>
        </authorList>
    </citation>
    <scope>NUCLEOTIDE SEQUENCE</scope>
    <source>
        <strain evidence="9">10249 10 AB</strain>
    </source>
</reference>
<evidence type="ECO:0000256" key="4">
    <source>
        <dbReference type="ARBA" id="ARBA00022729"/>
    </source>
</evidence>
<dbReference type="GO" id="GO:0004185">
    <property type="term" value="F:serine-type carboxypeptidase activity"/>
    <property type="evidence" value="ECO:0007669"/>
    <property type="project" value="UniProtKB-UniRule"/>
</dbReference>
<feature type="chain" id="PRO_5031599187" description="Carboxypeptidase" evidence="7">
    <location>
        <begin position="18"/>
        <end position="579"/>
    </location>
</feature>
<evidence type="ECO:0000313" key="9">
    <source>
        <dbReference type="EMBL" id="CAE0724332.1"/>
    </source>
</evidence>
<keyword evidence="4 7" id="KW-0732">Signal</keyword>
<dbReference type="Pfam" id="PF00450">
    <property type="entry name" value="Peptidase_S10"/>
    <property type="match status" value="1"/>
</dbReference>
<evidence type="ECO:0000256" key="7">
    <source>
        <dbReference type="RuleBase" id="RU361156"/>
    </source>
</evidence>
<dbReference type="SUPFAM" id="SSF53474">
    <property type="entry name" value="alpha/beta-Hydrolases"/>
    <property type="match status" value="1"/>
</dbReference>
<evidence type="ECO:0000256" key="6">
    <source>
        <dbReference type="ARBA" id="ARBA00023180"/>
    </source>
</evidence>
<organism evidence="9">
    <name type="scientific">Pseudo-nitzschia australis</name>
    <dbReference type="NCBI Taxonomy" id="44445"/>
    <lineage>
        <taxon>Eukaryota</taxon>
        <taxon>Sar</taxon>
        <taxon>Stramenopiles</taxon>
        <taxon>Ochrophyta</taxon>
        <taxon>Bacillariophyta</taxon>
        <taxon>Bacillariophyceae</taxon>
        <taxon>Bacillariophycidae</taxon>
        <taxon>Bacillariales</taxon>
        <taxon>Bacillariaceae</taxon>
        <taxon>Pseudo-nitzschia</taxon>
    </lineage>
</organism>
<dbReference type="PRINTS" id="PR00724">
    <property type="entry name" value="CRBOXYPTASEC"/>
</dbReference>
<feature type="signal peptide" evidence="7">
    <location>
        <begin position="1"/>
        <end position="17"/>
    </location>
</feature>
<dbReference type="InterPro" id="IPR018202">
    <property type="entry name" value="Ser_caboxypep_ser_AS"/>
</dbReference>
<gene>
    <name evidence="9" type="ORF">PAUS00366_LOCUS17088</name>
</gene>
<proteinExistence type="inferred from homology"/>
<comment type="similarity">
    <text evidence="1 7">Belongs to the peptidase S10 family.</text>
</comment>
<dbReference type="PANTHER" id="PTHR11802:SF113">
    <property type="entry name" value="SERINE CARBOXYPEPTIDASE CTSA-4.1"/>
    <property type="match status" value="1"/>
</dbReference>
<dbReference type="PROSITE" id="PS00131">
    <property type="entry name" value="CARBOXYPEPT_SER_SER"/>
    <property type="match status" value="1"/>
</dbReference>
<dbReference type="AlphaFoldDB" id="A0A7S4END1"/>
<dbReference type="GO" id="GO:0006508">
    <property type="term" value="P:proteolysis"/>
    <property type="evidence" value="ECO:0007669"/>
    <property type="project" value="UniProtKB-KW"/>
</dbReference>
<dbReference type="EC" id="3.4.16.-" evidence="7"/>
<evidence type="ECO:0000256" key="3">
    <source>
        <dbReference type="ARBA" id="ARBA00022670"/>
    </source>
</evidence>
<feature type="region of interest" description="Disordered" evidence="8">
    <location>
        <begin position="90"/>
        <end position="116"/>
    </location>
</feature>
<keyword evidence="5 7" id="KW-0378">Hydrolase</keyword>
<keyword evidence="6" id="KW-0325">Glycoprotein</keyword>
<dbReference type="InterPro" id="IPR033124">
    <property type="entry name" value="Ser_caboxypep_his_AS"/>
</dbReference>
<dbReference type="InterPro" id="IPR001563">
    <property type="entry name" value="Peptidase_S10"/>
</dbReference>
<dbReference type="InterPro" id="IPR029058">
    <property type="entry name" value="AB_hydrolase_fold"/>
</dbReference>
<keyword evidence="3 7" id="KW-0645">Protease</keyword>
<keyword evidence="2 7" id="KW-0121">Carboxypeptidase</keyword>
<evidence type="ECO:0000256" key="8">
    <source>
        <dbReference type="SAM" id="MobiDB-lite"/>
    </source>
</evidence>
<evidence type="ECO:0000256" key="1">
    <source>
        <dbReference type="ARBA" id="ARBA00009431"/>
    </source>
</evidence>